<evidence type="ECO:0000313" key="11">
    <source>
        <dbReference type="Proteomes" id="UP000242949"/>
    </source>
</evidence>
<dbReference type="InterPro" id="IPR010960">
    <property type="entry name" value="Flavocytochrome_c"/>
</dbReference>
<dbReference type="EMBL" id="FMYI01000001">
    <property type="protein sequence ID" value="SDB82405.1"/>
    <property type="molecule type" value="Genomic_DNA"/>
</dbReference>
<dbReference type="Gene3D" id="3.90.700.10">
    <property type="entry name" value="Succinate dehydrogenase/fumarate reductase flavoprotein, catalytic domain"/>
    <property type="match status" value="1"/>
</dbReference>
<dbReference type="GO" id="GO:0033765">
    <property type="term" value="F:steroid dehydrogenase activity, acting on the CH-CH group of donors"/>
    <property type="evidence" value="ECO:0007669"/>
    <property type="project" value="UniProtKB-ARBA"/>
</dbReference>
<proteinExistence type="inferred from homology"/>
<dbReference type="PANTHER" id="PTHR43400:SF7">
    <property type="entry name" value="FAD-DEPENDENT OXIDOREDUCTASE 2 FAD BINDING DOMAIN-CONTAINING PROTEIN"/>
    <property type="match status" value="1"/>
</dbReference>
<dbReference type="Gene3D" id="3.50.50.60">
    <property type="entry name" value="FAD/NAD(P)-binding domain"/>
    <property type="match status" value="1"/>
</dbReference>
<keyword evidence="11" id="KW-1185">Reference proteome</keyword>
<dbReference type="SUPFAM" id="SSF51905">
    <property type="entry name" value="FAD/NAD(P)-binding domain"/>
    <property type="match status" value="1"/>
</dbReference>
<comment type="cofactor">
    <cofactor evidence="8">
        <name>FMN</name>
        <dbReference type="ChEBI" id="CHEBI:58210"/>
    </cofactor>
    <text evidence="8">Binds 1 or 2 FMN covalently per subunit.</text>
</comment>
<evidence type="ECO:0000256" key="1">
    <source>
        <dbReference type="ARBA" id="ARBA00008040"/>
    </source>
</evidence>
<evidence type="ECO:0000256" key="5">
    <source>
        <dbReference type="ARBA" id="ARBA00022827"/>
    </source>
</evidence>
<dbReference type="Pfam" id="PF04205">
    <property type="entry name" value="FMN_bind"/>
    <property type="match status" value="1"/>
</dbReference>
<reference evidence="11" key="1">
    <citation type="submission" date="2016-09" db="EMBL/GenBank/DDBJ databases">
        <authorList>
            <person name="Varghese N."/>
            <person name="Submissions S."/>
        </authorList>
    </citation>
    <scope>NUCLEOTIDE SEQUENCE [LARGE SCALE GENOMIC DNA]</scope>
    <source>
        <strain evidence="11">S5</strain>
    </source>
</reference>
<evidence type="ECO:0000256" key="4">
    <source>
        <dbReference type="ARBA" id="ARBA00022630"/>
    </source>
</evidence>
<dbReference type="AlphaFoldDB" id="A0A1G6GKY4"/>
<keyword evidence="6 8" id="KW-0560">Oxidoreductase</keyword>
<dbReference type="Pfam" id="PF00890">
    <property type="entry name" value="FAD_binding_2"/>
    <property type="match status" value="1"/>
</dbReference>
<evidence type="ECO:0000313" key="10">
    <source>
        <dbReference type="EMBL" id="SDB82405.1"/>
    </source>
</evidence>
<dbReference type="OrthoDB" id="9806724at2"/>
<dbReference type="PANTHER" id="PTHR43400">
    <property type="entry name" value="FUMARATE REDUCTASE"/>
    <property type="match status" value="1"/>
</dbReference>
<evidence type="ECO:0000256" key="3">
    <source>
        <dbReference type="ARBA" id="ARBA00015872"/>
    </source>
</evidence>
<dbReference type="InterPro" id="IPR036188">
    <property type="entry name" value="FAD/NAD-bd_sf"/>
</dbReference>
<accession>A0A1G6GKY4</accession>
<evidence type="ECO:0000256" key="2">
    <source>
        <dbReference type="ARBA" id="ARBA00013137"/>
    </source>
</evidence>
<dbReference type="InterPro" id="IPR003953">
    <property type="entry name" value="FAD-dep_OxRdtase_2_FAD-bd"/>
</dbReference>
<keyword evidence="8" id="KW-0732">Signal</keyword>
<feature type="domain" description="FMN-binding" evidence="9">
    <location>
        <begin position="55"/>
        <end position="129"/>
    </location>
</feature>
<comment type="catalytic activity">
    <reaction evidence="7 8">
        <text>dihydrourocanate + A = urocanate + AH2</text>
        <dbReference type="Rhea" id="RHEA:36059"/>
        <dbReference type="ChEBI" id="CHEBI:13193"/>
        <dbReference type="ChEBI" id="CHEBI:17499"/>
        <dbReference type="ChEBI" id="CHEBI:27247"/>
        <dbReference type="ChEBI" id="CHEBI:72991"/>
        <dbReference type="EC" id="1.3.99.33"/>
    </reaction>
</comment>
<feature type="chain" id="PRO_5039757795" description="Urocanate reductase" evidence="8">
    <location>
        <begin position="23"/>
        <end position="604"/>
    </location>
</feature>
<dbReference type="InterPro" id="IPR007329">
    <property type="entry name" value="FMN-bd"/>
</dbReference>
<comment type="cofactor">
    <cofactor evidence="8">
        <name>FAD</name>
        <dbReference type="ChEBI" id="CHEBI:57692"/>
    </cofactor>
    <text evidence="8">Binds 1 FAD per subunit.</text>
</comment>
<gene>
    <name evidence="10" type="ORF">SAMN05421734_101210</name>
</gene>
<dbReference type="SUPFAM" id="SSF56425">
    <property type="entry name" value="Succinate dehydrogenase/fumarate reductase flavoprotein, catalytic domain"/>
    <property type="match status" value="1"/>
</dbReference>
<protein>
    <recommendedName>
        <fullName evidence="3 8">Urocanate reductase</fullName>
        <ecNumber evidence="2 8">1.3.99.33</ecNumber>
    </recommendedName>
</protein>
<dbReference type="PROSITE" id="PS51257">
    <property type="entry name" value="PROKAR_LIPOPROTEIN"/>
    <property type="match status" value="1"/>
</dbReference>
<evidence type="ECO:0000256" key="8">
    <source>
        <dbReference type="RuleBase" id="RU366062"/>
    </source>
</evidence>
<sequence>MRKKQLKLILSFVFIMSLLFLAVGCGDDTTSDADEATGETEDMFEAGTYTGVGEGYNGDIEVEVEVDSESIQSIEVLEHNETEGLTDDVFDNIPDEVVNDQTIDVDTVSGATSSSEGLIAAITEALEEAGGDIDRLRNGRAEQETATEDVEYETDVVVVGAGGAGLASAVSAYENGAEVMVLEKMPQVGGNTLISGSAYNAVDPERQEQQGIEDSVDKHFEQTYEGGDEEGDPELVRELVENAYPTLQWLEELGMEFEDEVFTVLGGLWPRAHKPVEPLGTGYINTYMNYIEGTNDEVQVLVNTEVKEMIMDGDKVVGVEAEGENGKVTVKAESVVLASGGFGADVDMRNEYNTEWPDLSDIPTTNHTGATGEGIEMVKDVGANLIGMDDIQLLPMGDPETGSLSGNIEQGVENRIFVNKEGNRFVDEGARRDVMTNALFEQPDSFMWIIVDETSYPTGDTVNNFNESIDDLVEAGRAYKADTLEGLAEKIDVDPDNFVQAVEEFNEGVEEGEDELGRTLFDQKLDSPPYYAGGRVPTVHHTMGGVEINVDAQVINEEGEVIKGLYAAGEVTGGIHGSNRLGGNALADVNTFGRIAGESAAKQK</sequence>
<dbReference type="Gene3D" id="3.90.1010.20">
    <property type="match status" value="1"/>
</dbReference>
<feature type="signal peptide" evidence="8">
    <location>
        <begin position="1"/>
        <end position="22"/>
    </location>
</feature>
<dbReference type="Proteomes" id="UP000242949">
    <property type="component" value="Unassembled WGS sequence"/>
</dbReference>
<dbReference type="GO" id="GO:0016020">
    <property type="term" value="C:membrane"/>
    <property type="evidence" value="ECO:0007669"/>
    <property type="project" value="InterPro"/>
</dbReference>
<dbReference type="InterPro" id="IPR027477">
    <property type="entry name" value="Succ_DH/fumarate_Rdtase_cat_sf"/>
</dbReference>
<dbReference type="EC" id="1.3.99.33" evidence="2 8"/>
<name>A0A1G6GKY4_9BACI</name>
<organism evidence="10 11">
    <name type="scientific">Pelagirhabdus alkalitolerans</name>
    <dbReference type="NCBI Taxonomy" id="1612202"/>
    <lineage>
        <taxon>Bacteria</taxon>
        <taxon>Bacillati</taxon>
        <taxon>Bacillota</taxon>
        <taxon>Bacilli</taxon>
        <taxon>Bacillales</taxon>
        <taxon>Bacillaceae</taxon>
        <taxon>Pelagirhabdus</taxon>
    </lineage>
</organism>
<dbReference type="NCBIfam" id="TIGR01813">
    <property type="entry name" value="flavo_cyto_c"/>
    <property type="match status" value="1"/>
</dbReference>
<evidence type="ECO:0000256" key="7">
    <source>
        <dbReference type="ARBA" id="ARBA00049922"/>
    </source>
</evidence>
<comment type="similarity">
    <text evidence="1 8">Belongs to the FAD-dependent oxidoreductase 2 family. FRD/SDH subfamily.</text>
</comment>
<dbReference type="SMART" id="SM00900">
    <property type="entry name" value="FMN_bind"/>
    <property type="match status" value="1"/>
</dbReference>
<dbReference type="InterPro" id="IPR050315">
    <property type="entry name" value="FAD-oxidoreductase_2"/>
</dbReference>
<keyword evidence="4 8" id="KW-0285">Flavoprotein</keyword>
<evidence type="ECO:0000256" key="6">
    <source>
        <dbReference type="ARBA" id="ARBA00023002"/>
    </source>
</evidence>
<keyword evidence="5 8" id="KW-0274">FAD</keyword>
<dbReference type="GO" id="GO:0010181">
    <property type="term" value="F:FMN binding"/>
    <property type="evidence" value="ECO:0007669"/>
    <property type="project" value="InterPro"/>
</dbReference>
<dbReference type="STRING" id="1612202.SAMN05421734_101210"/>
<evidence type="ECO:0000259" key="9">
    <source>
        <dbReference type="SMART" id="SM00900"/>
    </source>
</evidence>